<dbReference type="Proteomes" id="UP000179797">
    <property type="component" value="Unassembled WGS sequence"/>
</dbReference>
<protein>
    <recommendedName>
        <fullName evidence="1">DUF3944 domain-containing protein</fullName>
    </recommendedName>
</protein>
<name>A0A1S1YSQ8_FLAPC</name>
<evidence type="ECO:0000313" key="2">
    <source>
        <dbReference type="EMBL" id="OHX64036.1"/>
    </source>
</evidence>
<dbReference type="InterPro" id="IPR025217">
    <property type="entry name" value="DUF3944"/>
</dbReference>
<gene>
    <name evidence="2" type="ORF">NH26_20725</name>
</gene>
<reference evidence="2 3" key="1">
    <citation type="journal article" date="2012" name="Int. J. Syst. Evol. Microbiol.">
        <title>Flammeovirga pacifica sp. nov., isolated from deep-sea sediment.</title>
        <authorList>
            <person name="Xu H."/>
            <person name="Fu Y."/>
            <person name="Yang N."/>
            <person name="Ding Z."/>
            <person name="Lai Q."/>
            <person name="Zeng R."/>
        </authorList>
    </citation>
    <scope>NUCLEOTIDE SEQUENCE [LARGE SCALE GENOMIC DNA]</scope>
    <source>
        <strain evidence="3">DSM 24597 / LMG 26175 / WPAGA1</strain>
    </source>
</reference>
<accession>A0A1S1YSQ8</accession>
<proteinExistence type="predicted"/>
<dbReference type="AlphaFoldDB" id="A0A1S1YSQ8"/>
<evidence type="ECO:0000259" key="1">
    <source>
        <dbReference type="Pfam" id="PF13099"/>
    </source>
</evidence>
<sequence length="182" mass="21190">MKMRTDSSLWFLDSCDNDQLETLFNILTREKSGEYRLRERLSNCLEAQIYGDDYFKYSDRIALELQYQANEGVGDFLRMNQKDYRDILIDAIIQLNIPIMGIETVEQLEEELILTLNDRVIGIENAGIYSMPFDLLINEAFNEEIERSIVNRAIIPAIIFISLLRLSRSNNLDDLNKVIAKK</sequence>
<comment type="caution">
    <text evidence="2">The sequence shown here is derived from an EMBL/GenBank/DDBJ whole genome shotgun (WGS) entry which is preliminary data.</text>
</comment>
<dbReference type="EMBL" id="JRYR02000002">
    <property type="protein sequence ID" value="OHX64036.1"/>
    <property type="molecule type" value="Genomic_DNA"/>
</dbReference>
<organism evidence="2 3">
    <name type="scientific">Flammeovirga pacifica</name>
    <dbReference type="NCBI Taxonomy" id="915059"/>
    <lineage>
        <taxon>Bacteria</taxon>
        <taxon>Pseudomonadati</taxon>
        <taxon>Bacteroidota</taxon>
        <taxon>Cytophagia</taxon>
        <taxon>Cytophagales</taxon>
        <taxon>Flammeovirgaceae</taxon>
        <taxon>Flammeovirga</taxon>
    </lineage>
</organism>
<feature type="domain" description="DUF3944" evidence="1">
    <location>
        <begin position="6"/>
        <end position="37"/>
    </location>
</feature>
<evidence type="ECO:0000313" key="3">
    <source>
        <dbReference type="Proteomes" id="UP000179797"/>
    </source>
</evidence>
<keyword evidence="3" id="KW-1185">Reference proteome</keyword>
<dbReference type="Pfam" id="PF13099">
    <property type="entry name" value="DUF3944"/>
    <property type="match status" value="1"/>
</dbReference>